<dbReference type="SUPFAM" id="SSF51735">
    <property type="entry name" value="NAD(P)-binding Rossmann-fold domains"/>
    <property type="match status" value="1"/>
</dbReference>
<dbReference type="SMART" id="SM00822">
    <property type="entry name" value="PKS_KR"/>
    <property type="match status" value="1"/>
</dbReference>
<keyword evidence="4" id="KW-1185">Reference proteome</keyword>
<dbReference type="RefSeq" id="WP_380595527.1">
    <property type="nucleotide sequence ID" value="NZ_JBHSDU010000002.1"/>
</dbReference>
<dbReference type="PRINTS" id="PR00080">
    <property type="entry name" value="SDRFAMILY"/>
</dbReference>
<comment type="caution">
    <text evidence="3">The sequence shown here is derived from an EMBL/GenBank/DDBJ whole genome shotgun (WGS) entry which is preliminary data.</text>
</comment>
<gene>
    <name evidence="3" type="ORF">ACFPN2_05015</name>
</gene>
<dbReference type="PRINTS" id="PR00081">
    <property type="entry name" value="GDHRDH"/>
</dbReference>
<evidence type="ECO:0000313" key="3">
    <source>
        <dbReference type="EMBL" id="MFC4308435.1"/>
    </source>
</evidence>
<dbReference type="PANTHER" id="PTHR42760">
    <property type="entry name" value="SHORT-CHAIN DEHYDROGENASES/REDUCTASES FAMILY MEMBER"/>
    <property type="match status" value="1"/>
</dbReference>
<organism evidence="3 4">
    <name type="scientific">Steroidobacter flavus</name>
    <dbReference type="NCBI Taxonomy" id="1842136"/>
    <lineage>
        <taxon>Bacteria</taxon>
        <taxon>Pseudomonadati</taxon>
        <taxon>Pseudomonadota</taxon>
        <taxon>Gammaproteobacteria</taxon>
        <taxon>Steroidobacterales</taxon>
        <taxon>Steroidobacteraceae</taxon>
        <taxon>Steroidobacter</taxon>
    </lineage>
</organism>
<comment type="similarity">
    <text evidence="1">Belongs to the short-chain dehydrogenases/reductases (SDR) family.</text>
</comment>
<dbReference type="InterPro" id="IPR020904">
    <property type="entry name" value="Sc_DH/Rdtase_CS"/>
</dbReference>
<accession>A0ABV8SM88</accession>
<reference evidence="4" key="1">
    <citation type="journal article" date="2019" name="Int. J. Syst. Evol. Microbiol.">
        <title>The Global Catalogue of Microorganisms (GCM) 10K type strain sequencing project: providing services to taxonomists for standard genome sequencing and annotation.</title>
        <authorList>
            <consortium name="The Broad Institute Genomics Platform"/>
            <consortium name="The Broad Institute Genome Sequencing Center for Infectious Disease"/>
            <person name="Wu L."/>
            <person name="Ma J."/>
        </authorList>
    </citation>
    <scope>NUCLEOTIDE SEQUENCE [LARGE SCALE GENOMIC DNA]</scope>
    <source>
        <strain evidence="4">CGMCC 1.10759</strain>
    </source>
</reference>
<evidence type="ECO:0000259" key="2">
    <source>
        <dbReference type="SMART" id="SM00822"/>
    </source>
</evidence>
<dbReference type="PANTHER" id="PTHR42760:SF135">
    <property type="entry name" value="BLL7886 PROTEIN"/>
    <property type="match status" value="1"/>
</dbReference>
<evidence type="ECO:0000313" key="4">
    <source>
        <dbReference type="Proteomes" id="UP001595904"/>
    </source>
</evidence>
<dbReference type="Pfam" id="PF13561">
    <property type="entry name" value="adh_short_C2"/>
    <property type="match status" value="1"/>
</dbReference>
<dbReference type="PROSITE" id="PS00061">
    <property type="entry name" value="ADH_SHORT"/>
    <property type="match status" value="1"/>
</dbReference>
<dbReference type="InterPro" id="IPR002347">
    <property type="entry name" value="SDR_fam"/>
</dbReference>
<dbReference type="Proteomes" id="UP001595904">
    <property type="component" value="Unassembled WGS sequence"/>
</dbReference>
<protein>
    <submittedName>
        <fullName evidence="3">SDR family oxidoreductase</fullName>
    </submittedName>
</protein>
<dbReference type="EMBL" id="JBHSDU010000002">
    <property type="protein sequence ID" value="MFC4308435.1"/>
    <property type="molecule type" value="Genomic_DNA"/>
</dbReference>
<dbReference type="InterPro" id="IPR036291">
    <property type="entry name" value="NAD(P)-bd_dom_sf"/>
</dbReference>
<dbReference type="NCBIfam" id="NF006072">
    <property type="entry name" value="PRK08217.1"/>
    <property type="match status" value="1"/>
</dbReference>
<sequence length="253" mass="26976">MQLDGKLVAITGSGRGIGRAMALAFAQKRANVALIDLSAEHLAQTKALCEAEGVRAVTYLCNVTREQEVETTLDQVVGDFGRLDVMINNAGITKDALLVKVQDGKVVSKMSMDQWRAVVDVNLTGVFLGAREAAARMIALGNGGVIISTSSISRAGNMGQSNYSATKAGVVSMSVVWAKELARYGIRTGAIAPGFTRTEILDTMKPEMIERAVSAVPLRRMAEPAEMAHAAVFIAENDYFSGRVIEVDGGQRL</sequence>
<proteinExistence type="inferred from homology"/>
<evidence type="ECO:0000256" key="1">
    <source>
        <dbReference type="ARBA" id="ARBA00006484"/>
    </source>
</evidence>
<feature type="domain" description="Ketoreductase" evidence="2">
    <location>
        <begin position="6"/>
        <end position="194"/>
    </location>
</feature>
<dbReference type="Gene3D" id="3.40.50.720">
    <property type="entry name" value="NAD(P)-binding Rossmann-like Domain"/>
    <property type="match status" value="1"/>
</dbReference>
<name>A0ABV8SM88_9GAMM</name>
<dbReference type="InterPro" id="IPR057326">
    <property type="entry name" value="KR_dom"/>
</dbReference>